<dbReference type="EMBL" id="CP048659">
    <property type="protein sequence ID" value="QOW45749.1"/>
    <property type="molecule type" value="Genomic_DNA"/>
</dbReference>
<gene>
    <name evidence="1" type="ORF">G0028_07495</name>
</gene>
<protein>
    <submittedName>
        <fullName evidence="1">Uncharacterized protein</fullName>
    </submittedName>
</protein>
<reference evidence="1 2" key="1">
    <citation type="submission" date="2020-02" db="EMBL/GenBank/DDBJ databases">
        <title>Tigecycline-resistant Acinetobacter species from pigs and migratory birds.</title>
        <authorList>
            <person name="Chen C."/>
            <person name="Sun J."/>
            <person name="Liao X.-P."/>
            <person name="Liu Y.-H."/>
        </authorList>
    </citation>
    <scope>NUCLEOTIDE SEQUENCE [LARGE SCALE GENOMIC DNA]</scope>
    <source>
        <strain evidence="1 2">YH12207_T</strain>
    </source>
</reference>
<keyword evidence="2" id="KW-1185">Reference proteome</keyword>
<dbReference type="AlphaFoldDB" id="A0A7S6VVM4"/>
<organism evidence="1 2">
    <name type="scientific">Acinetobacter piscicola</name>
    <dbReference type="NCBI Taxonomy" id="2006115"/>
    <lineage>
        <taxon>Bacteria</taxon>
        <taxon>Pseudomonadati</taxon>
        <taxon>Pseudomonadota</taxon>
        <taxon>Gammaproteobacteria</taxon>
        <taxon>Moraxellales</taxon>
        <taxon>Moraxellaceae</taxon>
        <taxon>Acinetobacter</taxon>
    </lineage>
</organism>
<dbReference type="RefSeq" id="WP_180045371.1">
    <property type="nucleotide sequence ID" value="NZ_CP048659.1"/>
</dbReference>
<evidence type="ECO:0000313" key="1">
    <source>
        <dbReference type="EMBL" id="QOW45749.1"/>
    </source>
</evidence>
<accession>A0A7S6VVM4</accession>
<sequence>MKPEIIEALALELTKARMKNKDSVYSDIQSAELWVETYQQAMEDIESEFKKSCKNNPPMTGGMTVFD</sequence>
<proteinExistence type="predicted"/>
<name>A0A7S6VVM4_9GAMM</name>
<evidence type="ECO:0000313" key="2">
    <source>
        <dbReference type="Proteomes" id="UP000593966"/>
    </source>
</evidence>
<dbReference type="Proteomes" id="UP000593966">
    <property type="component" value="Chromosome"/>
</dbReference>